<dbReference type="SUPFAM" id="SSF51230">
    <property type="entry name" value="Single hybrid motif"/>
    <property type="match status" value="1"/>
</dbReference>
<evidence type="ECO:0000256" key="4">
    <source>
        <dbReference type="ARBA" id="ARBA00022737"/>
    </source>
</evidence>
<feature type="domain" description="4Fe-4S ferredoxin-type" evidence="8">
    <location>
        <begin position="242"/>
        <end position="275"/>
    </location>
</feature>
<keyword evidence="3" id="KW-0479">Metal-binding</keyword>
<dbReference type="Pfam" id="PF10531">
    <property type="entry name" value="SLBB"/>
    <property type="match status" value="1"/>
</dbReference>
<dbReference type="GO" id="GO:0016020">
    <property type="term" value="C:membrane"/>
    <property type="evidence" value="ECO:0007669"/>
    <property type="project" value="InterPro"/>
</dbReference>
<dbReference type="RefSeq" id="WP_090087770.1">
    <property type="nucleotide sequence ID" value="NZ_FOMG01000001.1"/>
</dbReference>
<reference evidence="9 10" key="1">
    <citation type="submission" date="2016-10" db="EMBL/GenBank/DDBJ databases">
        <authorList>
            <person name="de Groot N.N."/>
        </authorList>
    </citation>
    <scope>NUCLEOTIDE SEQUENCE [LARGE SCALE GENOMIC DNA]</scope>
    <source>
        <strain evidence="9 10">DSM 12992</strain>
    </source>
</reference>
<dbReference type="Gene3D" id="3.10.20.600">
    <property type="match status" value="1"/>
</dbReference>
<dbReference type="EMBL" id="FOMG01000001">
    <property type="protein sequence ID" value="SFC18501.1"/>
    <property type="molecule type" value="Genomic_DNA"/>
</dbReference>
<evidence type="ECO:0000256" key="3">
    <source>
        <dbReference type="ARBA" id="ARBA00022723"/>
    </source>
</evidence>
<dbReference type="Pfam" id="PF13375">
    <property type="entry name" value="RnfC_N"/>
    <property type="match status" value="1"/>
</dbReference>
<accession>A0A1I1H3W7</accession>
<dbReference type="Pfam" id="PF13534">
    <property type="entry name" value="Fer4_17"/>
    <property type="match status" value="1"/>
</dbReference>
<evidence type="ECO:0000313" key="9">
    <source>
        <dbReference type="EMBL" id="SFC18501.1"/>
    </source>
</evidence>
<dbReference type="InterPro" id="IPR019554">
    <property type="entry name" value="Soluble_ligand-bd"/>
</dbReference>
<dbReference type="PANTHER" id="PTHR43034:SF2">
    <property type="entry name" value="ION-TRANSLOCATING OXIDOREDUCTASE COMPLEX SUBUNIT C"/>
    <property type="match status" value="1"/>
</dbReference>
<dbReference type="InterPro" id="IPR017896">
    <property type="entry name" value="4Fe4S_Fe-S-bd"/>
</dbReference>
<dbReference type="InterPro" id="IPR037225">
    <property type="entry name" value="Nuo51_FMN-bd_sf"/>
</dbReference>
<evidence type="ECO:0000256" key="5">
    <source>
        <dbReference type="ARBA" id="ARBA00022982"/>
    </source>
</evidence>
<proteinExistence type="predicted"/>
<dbReference type="AlphaFoldDB" id="A0A1I1H3W7"/>
<dbReference type="Pfam" id="PF01512">
    <property type="entry name" value="Complex1_51K"/>
    <property type="match status" value="1"/>
</dbReference>
<dbReference type="SUPFAM" id="SSF46548">
    <property type="entry name" value="alpha-helical ferredoxin"/>
    <property type="match status" value="1"/>
</dbReference>
<keyword evidence="6" id="KW-0408">Iron</keyword>
<evidence type="ECO:0000256" key="6">
    <source>
        <dbReference type="ARBA" id="ARBA00023004"/>
    </source>
</evidence>
<dbReference type="GO" id="GO:0009055">
    <property type="term" value="F:electron transfer activity"/>
    <property type="evidence" value="ECO:0007669"/>
    <property type="project" value="InterPro"/>
</dbReference>
<dbReference type="InterPro" id="IPR011538">
    <property type="entry name" value="Nuo51_FMN-bd"/>
</dbReference>
<keyword evidence="4" id="KW-0677">Repeat</keyword>
<protein>
    <submittedName>
        <fullName evidence="9">Na+-translocating ferredoxin:NAD+ oxidoreductase RNF, RnfC subunit</fullName>
    </submittedName>
</protein>
<evidence type="ECO:0000256" key="1">
    <source>
        <dbReference type="ARBA" id="ARBA00022448"/>
    </source>
</evidence>
<dbReference type="Proteomes" id="UP000199263">
    <property type="component" value="Unassembled WGS sequence"/>
</dbReference>
<evidence type="ECO:0000313" key="10">
    <source>
        <dbReference type="Proteomes" id="UP000199263"/>
    </source>
</evidence>
<dbReference type="InterPro" id="IPR017054">
    <property type="entry name" value="PduS"/>
</dbReference>
<dbReference type="SUPFAM" id="SSF142984">
    <property type="entry name" value="Nqo1 middle domain-like"/>
    <property type="match status" value="1"/>
</dbReference>
<dbReference type="GO" id="GO:0046872">
    <property type="term" value="F:metal ion binding"/>
    <property type="evidence" value="ECO:0007669"/>
    <property type="project" value="UniProtKB-KW"/>
</dbReference>
<dbReference type="InterPro" id="IPR011053">
    <property type="entry name" value="Single_hybrid_motif"/>
</dbReference>
<evidence type="ECO:0000256" key="7">
    <source>
        <dbReference type="ARBA" id="ARBA00023014"/>
    </source>
</evidence>
<keyword evidence="7" id="KW-0411">Iron-sulfur</keyword>
<dbReference type="PIRSF" id="PIRSF036408">
    <property type="entry name" value="PduS_prd"/>
    <property type="match status" value="1"/>
</dbReference>
<dbReference type="Gene3D" id="3.40.50.11540">
    <property type="entry name" value="NADH-ubiquinone oxidoreductase 51kDa subunit"/>
    <property type="match status" value="1"/>
</dbReference>
<keyword evidence="5" id="KW-0249">Electron transport</keyword>
<evidence type="ECO:0000256" key="2">
    <source>
        <dbReference type="ARBA" id="ARBA00022485"/>
    </source>
</evidence>
<keyword evidence="1" id="KW-0813">Transport</keyword>
<keyword evidence="2" id="KW-0004">4Fe-4S</keyword>
<dbReference type="PANTHER" id="PTHR43034">
    <property type="entry name" value="ION-TRANSLOCATING OXIDOREDUCTASE COMPLEX SUBUNIT C"/>
    <property type="match status" value="1"/>
</dbReference>
<dbReference type="Gene3D" id="2.40.50.100">
    <property type="match status" value="1"/>
</dbReference>
<name>A0A1I1H3W7_9CLOT</name>
<keyword evidence="10" id="KW-1185">Reference proteome</keyword>
<dbReference type="SUPFAM" id="SSF142019">
    <property type="entry name" value="Nqo1 FMN-binding domain-like"/>
    <property type="match status" value="1"/>
</dbReference>
<evidence type="ECO:0000259" key="8">
    <source>
        <dbReference type="PROSITE" id="PS51379"/>
    </source>
</evidence>
<dbReference type="STRING" id="119641.SAMN05421842_101165"/>
<dbReference type="InterPro" id="IPR010208">
    <property type="entry name" value="Ion_transpt_RnfC/RsxC"/>
</dbReference>
<sequence length="441" mass="48224">MGKSFLDLIKDGGLIGAGGAGFPTHVKLNAKVECVIVNGAECEPLLKVDQQLMDQKAGELLYALNKVVEETDAKRGVIALKGKYKEAIKHLNEKIGDYPKLELFELGNFYPAGDEQVTVYEVTKKIVPEGGIPLNVGVIVINVETLLNVYNALEGRPVTEKYLTVTGEVKNPITIKVPIGISVKQALDLAGGTLIDDFEVVDGGPMMGKLIADINMPIKKNTKGLIVLPKDHNIVTSKNRSIQAMIKQARTACCHCSLCTEVCPRHLLGHKMEPDKMMRIASYGGTCSKEVLPTSAFLCSECGLCEQVCVMGLQPWKLNGFFKGQLAKNGIKNPNHAAPEKCDEFREYRKFPVHKLKQRLNIEKYDAKAPLDNKEYDFLEVVILRSQHIGAKAEPIVKVGDRVNKGDLIGDIASDKLGAKIHASIDGVIKEITDDAIVISK</sequence>
<dbReference type="InterPro" id="IPR026902">
    <property type="entry name" value="RnfC_N"/>
</dbReference>
<dbReference type="PROSITE" id="PS51379">
    <property type="entry name" value="4FE4S_FER_2"/>
    <property type="match status" value="1"/>
</dbReference>
<organism evidence="9 10">
    <name type="scientific">Clostridium uliginosum</name>
    <dbReference type="NCBI Taxonomy" id="119641"/>
    <lineage>
        <taxon>Bacteria</taxon>
        <taxon>Bacillati</taxon>
        <taxon>Bacillota</taxon>
        <taxon>Clostridia</taxon>
        <taxon>Eubacteriales</taxon>
        <taxon>Clostridiaceae</taxon>
        <taxon>Clostridium</taxon>
    </lineage>
</organism>
<gene>
    <name evidence="9" type="ORF">SAMN05421842_101165</name>
</gene>
<dbReference type="OrthoDB" id="9767754at2"/>
<dbReference type="GO" id="GO:0051539">
    <property type="term" value="F:4 iron, 4 sulfur cluster binding"/>
    <property type="evidence" value="ECO:0007669"/>
    <property type="project" value="UniProtKB-KW"/>
</dbReference>